<feature type="transmembrane region" description="Helical" evidence="1">
    <location>
        <begin position="135"/>
        <end position="155"/>
    </location>
</feature>
<evidence type="ECO:0000313" key="3">
    <source>
        <dbReference type="Proteomes" id="UP000177838"/>
    </source>
</evidence>
<proteinExistence type="predicted"/>
<dbReference type="InterPro" id="IPR014509">
    <property type="entry name" value="YjdF-like"/>
</dbReference>
<reference evidence="2 3" key="1">
    <citation type="journal article" date="2016" name="Nat. Commun.">
        <title>Thousands of microbial genomes shed light on interconnected biogeochemical processes in an aquifer system.</title>
        <authorList>
            <person name="Anantharaman K."/>
            <person name="Brown C.T."/>
            <person name="Hug L.A."/>
            <person name="Sharon I."/>
            <person name="Castelle C.J."/>
            <person name="Probst A.J."/>
            <person name="Thomas B.C."/>
            <person name="Singh A."/>
            <person name="Wilkins M.J."/>
            <person name="Karaoz U."/>
            <person name="Brodie E.L."/>
            <person name="Williams K.H."/>
            <person name="Hubbard S.S."/>
            <person name="Banfield J.F."/>
        </authorList>
    </citation>
    <scope>NUCLEOTIDE SEQUENCE [LARGE SCALE GENOMIC DNA]</scope>
</reference>
<evidence type="ECO:0000313" key="2">
    <source>
        <dbReference type="EMBL" id="OHA60076.1"/>
    </source>
</evidence>
<dbReference type="Proteomes" id="UP000177838">
    <property type="component" value="Unassembled WGS sequence"/>
</dbReference>
<keyword evidence="1" id="KW-0472">Membrane</keyword>
<dbReference type="STRING" id="1802439.A2589_00095"/>
<feature type="transmembrane region" description="Helical" evidence="1">
    <location>
        <begin position="35"/>
        <end position="56"/>
    </location>
</feature>
<keyword evidence="1" id="KW-1133">Transmembrane helix</keyword>
<protein>
    <recommendedName>
        <fullName evidence="4">DUF2238 domain-containing protein</fullName>
    </recommendedName>
</protein>
<feature type="transmembrane region" description="Helical" evidence="1">
    <location>
        <begin position="101"/>
        <end position="123"/>
    </location>
</feature>
<evidence type="ECO:0008006" key="4">
    <source>
        <dbReference type="Google" id="ProtNLM"/>
    </source>
</evidence>
<accession>A0A1G2QHL5</accession>
<feature type="transmembrane region" description="Helical" evidence="1">
    <location>
        <begin position="175"/>
        <end position="194"/>
    </location>
</feature>
<dbReference type="AlphaFoldDB" id="A0A1G2QHL5"/>
<organism evidence="2 3">
    <name type="scientific">Candidatus Vogelbacteria bacterium RIFOXYD1_FULL_46_19</name>
    <dbReference type="NCBI Taxonomy" id="1802439"/>
    <lineage>
        <taxon>Bacteria</taxon>
        <taxon>Candidatus Vogeliibacteriota</taxon>
    </lineage>
</organism>
<name>A0A1G2QHL5_9BACT</name>
<gene>
    <name evidence="2" type="ORF">A2589_00095</name>
</gene>
<evidence type="ECO:0000256" key="1">
    <source>
        <dbReference type="SAM" id="Phobius"/>
    </source>
</evidence>
<sequence length="201" mass="22642">MTKKLWYQFWRPLVFTSGYLLVFSVYYIFKGDAEFIWYVAVTVLFFALILGTIKYTRLSHWSIWGLSLWGLLHMAGGSVLVAGDVLYAYRLLPLVDRGGEFFILKFDQVVHAFGFAVATLVMYEITKRYFTGSRGLLVFIAALGGLGLGAINELVEFAAVVFMPSTGVGGYFNTGLDLVFNAVGAIFMAVMLYWKPRLKFK</sequence>
<feature type="transmembrane region" description="Helical" evidence="1">
    <location>
        <begin position="68"/>
        <end position="89"/>
    </location>
</feature>
<comment type="caution">
    <text evidence="2">The sequence shown here is derived from an EMBL/GenBank/DDBJ whole genome shotgun (WGS) entry which is preliminary data.</text>
</comment>
<dbReference type="Pfam" id="PF09997">
    <property type="entry name" value="DUF2238"/>
    <property type="match status" value="1"/>
</dbReference>
<keyword evidence="1" id="KW-0812">Transmembrane</keyword>
<dbReference type="EMBL" id="MHTK01000002">
    <property type="protein sequence ID" value="OHA60076.1"/>
    <property type="molecule type" value="Genomic_DNA"/>
</dbReference>
<feature type="transmembrane region" description="Helical" evidence="1">
    <location>
        <begin position="12"/>
        <end position="29"/>
    </location>
</feature>